<dbReference type="PROSITE" id="PS50893">
    <property type="entry name" value="ABC_TRANSPORTER_2"/>
    <property type="match status" value="1"/>
</dbReference>
<dbReference type="SUPFAM" id="SSF52540">
    <property type="entry name" value="P-loop containing nucleoside triphosphate hydrolases"/>
    <property type="match status" value="1"/>
</dbReference>
<feature type="transmembrane region" description="Helical" evidence="7">
    <location>
        <begin position="148"/>
        <end position="175"/>
    </location>
</feature>
<protein>
    <submittedName>
        <fullName evidence="10">Hydrophobic compound transporter HcuC</fullName>
    </submittedName>
</protein>
<evidence type="ECO:0000259" key="9">
    <source>
        <dbReference type="PROSITE" id="PS50929"/>
    </source>
</evidence>
<feature type="transmembrane region" description="Helical" evidence="7">
    <location>
        <begin position="181"/>
        <end position="200"/>
    </location>
</feature>
<comment type="caution">
    <text evidence="10">The sequence shown here is derived from an EMBL/GenBank/DDBJ whole genome shotgun (WGS) entry which is preliminary data.</text>
</comment>
<dbReference type="SUPFAM" id="SSF90123">
    <property type="entry name" value="ABC transporter transmembrane region"/>
    <property type="match status" value="1"/>
</dbReference>
<feature type="transmembrane region" description="Helical" evidence="7">
    <location>
        <begin position="36"/>
        <end position="61"/>
    </location>
</feature>
<dbReference type="InterPro" id="IPR003593">
    <property type="entry name" value="AAA+_ATPase"/>
</dbReference>
<evidence type="ECO:0000256" key="1">
    <source>
        <dbReference type="ARBA" id="ARBA00004651"/>
    </source>
</evidence>
<feature type="transmembrane region" description="Helical" evidence="7">
    <location>
        <begin position="263"/>
        <end position="286"/>
    </location>
</feature>
<dbReference type="CDD" id="cd18575">
    <property type="entry name" value="ABC_6TM_bac_exporter_ABCB8_10_like"/>
    <property type="match status" value="1"/>
</dbReference>
<dbReference type="PROSITE" id="PS00211">
    <property type="entry name" value="ABC_TRANSPORTER_1"/>
    <property type="match status" value="1"/>
</dbReference>
<keyword evidence="2 7" id="KW-0812">Transmembrane</keyword>
<dbReference type="Gene3D" id="3.40.50.300">
    <property type="entry name" value="P-loop containing nucleotide triphosphate hydrolases"/>
    <property type="match status" value="1"/>
</dbReference>
<dbReference type="NCBIfam" id="TIGR02204">
    <property type="entry name" value="MsbA_rel"/>
    <property type="match status" value="1"/>
</dbReference>
<feature type="domain" description="ABC transmembrane type-1" evidence="9">
    <location>
        <begin position="41"/>
        <end position="324"/>
    </location>
</feature>
<organism evidence="10 11">
    <name type="scientific">Zhongshania borealis</name>
    <dbReference type="NCBI Taxonomy" id="889488"/>
    <lineage>
        <taxon>Bacteria</taxon>
        <taxon>Pseudomonadati</taxon>
        <taxon>Pseudomonadota</taxon>
        <taxon>Gammaproteobacteria</taxon>
        <taxon>Cellvibrionales</taxon>
        <taxon>Spongiibacteraceae</taxon>
        <taxon>Zhongshania</taxon>
    </lineage>
</organism>
<dbReference type="InterPro" id="IPR027417">
    <property type="entry name" value="P-loop_NTPase"/>
</dbReference>
<evidence type="ECO:0000313" key="10">
    <source>
        <dbReference type="EMBL" id="GAA4103457.1"/>
    </source>
</evidence>
<feature type="domain" description="ABC transporter" evidence="8">
    <location>
        <begin position="359"/>
        <end position="595"/>
    </location>
</feature>
<gene>
    <name evidence="10" type="primary">hcuC</name>
    <name evidence="10" type="ORF">GCM10022414_31780</name>
</gene>
<evidence type="ECO:0000256" key="5">
    <source>
        <dbReference type="ARBA" id="ARBA00022989"/>
    </source>
</evidence>
<evidence type="ECO:0000256" key="3">
    <source>
        <dbReference type="ARBA" id="ARBA00022741"/>
    </source>
</evidence>
<evidence type="ECO:0000256" key="2">
    <source>
        <dbReference type="ARBA" id="ARBA00022692"/>
    </source>
</evidence>
<evidence type="ECO:0000259" key="8">
    <source>
        <dbReference type="PROSITE" id="PS50893"/>
    </source>
</evidence>
<accession>A0ABP7X362</accession>
<dbReference type="PROSITE" id="PS50929">
    <property type="entry name" value="ABC_TM1F"/>
    <property type="match status" value="1"/>
</dbReference>
<keyword evidence="4" id="KW-0067">ATP-binding</keyword>
<evidence type="ECO:0000256" key="4">
    <source>
        <dbReference type="ARBA" id="ARBA00022840"/>
    </source>
</evidence>
<dbReference type="CDD" id="cd03249">
    <property type="entry name" value="ABC_MTABC3_MDL1_MDL2"/>
    <property type="match status" value="1"/>
</dbReference>
<feature type="transmembrane region" description="Helical" evidence="7">
    <location>
        <begin position="81"/>
        <end position="102"/>
    </location>
</feature>
<dbReference type="Pfam" id="PF00664">
    <property type="entry name" value="ABC_membrane"/>
    <property type="match status" value="1"/>
</dbReference>
<dbReference type="Gene3D" id="1.20.1560.10">
    <property type="entry name" value="ABC transporter type 1, transmembrane domain"/>
    <property type="match status" value="1"/>
</dbReference>
<keyword evidence="5 7" id="KW-1133">Transmembrane helix</keyword>
<keyword evidence="3" id="KW-0547">Nucleotide-binding</keyword>
<dbReference type="InterPro" id="IPR011918">
    <property type="entry name" value="ABC_MsbA_ATP-bd"/>
</dbReference>
<reference evidence="11" key="1">
    <citation type="journal article" date="2019" name="Int. J. Syst. Evol. Microbiol.">
        <title>The Global Catalogue of Microorganisms (GCM) 10K type strain sequencing project: providing services to taxonomists for standard genome sequencing and annotation.</title>
        <authorList>
            <consortium name="The Broad Institute Genomics Platform"/>
            <consortium name="The Broad Institute Genome Sequencing Center for Infectious Disease"/>
            <person name="Wu L."/>
            <person name="Ma J."/>
        </authorList>
    </citation>
    <scope>NUCLEOTIDE SEQUENCE [LARGE SCALE GENOMIC DNA]</scope>
    <source>
        <strain evidence="11">JCM 17304</strain>
    </source>
</reference>
<dbReference type="InterPro" id="IPR003439">
    <property type="entry name" value="ABC_transporter-like_ATP-bd"/>
</dbReference>
<comment type="subcellular location">
    <subcellularLocation>
        <location evidence="1">Cell membrane</location>
        <topology evidence="1">Multi-pass membrane protein</topology>
    </subcellularLocation>
</comment>
<dbReference type="InterPro" id="IPR036640">
    <property type="entry name" value="ABC1_TM_sf"/>
</dbReference>
<dbReference type="Pfam" id="PF00005">
    <property type="entry name" value="ABC_tran"/>
    <property type="match status" value="1"/>
</dbReference>
<dbReference type="PANTHER" id="PTHR43394">
    <property type="entry name" value="ATP-DEPENDENT PERMEASE MDL1, MITOCHONDRIAL"/>
    <property type="match status" value="1"/>
</dbReference>
<dbReference type="SMART" id="SM00382">
    <property type="entry name" value="AAA"/>
    <property type="match status" value="1"/>
</dbReference>
<sequence length="610" mass="65832">MRGDKQGKVMADSGPERAKSTNVGVLKAMMQFLRPYYWQMIGASIALVCTAAITLSIGQGLRMLVDQGFSSSASEAALNQALLFFMAMILLLAAGTFTRFYLVSWIGERVSADLRKAVFAHVVQLHPGYFETNLSGEIQSRITTDTTLLQTVIGSSVSIALRNFLMFIGGVIWLFVTNPKLTAMVMLSVPLVVVPIIVFGRRVRSLSRTSQDKIAGVGTFVGESVKNIKMVQAFNHQKLDRTAFDGHVESAFQVAIGRIKQRAWLSTTVITLVLGAVTAMLWVGGLDVMAGKITGGELAAFIFYAVMVAASVGAISEVYGDLQRAAGATERLLELLAAENLVPSSDTPVALPAEPKGHLQFKQVCFSYPSRPEQLAIDSLTLDIKPGSSLALVGSSGAGKSTLVDLILRFYDVQGGAIYFDGIDIRDFSLEDLRSQIAIVPQQPVLFTGTVADNIRYGKPDASMAEIEDAARKAYAHEFVERLSDGYNSFVGEGGVRLSGGQRQRIAIARAILADPTLLLLDEATSALDAESEYQVQQALELLMKGRTTIVIAHRLATVVDVDIIAVLDHGKLVDTGNHAELLQSSPLYSRWASLQFDEGSSSAEVLETV</sequence>
<evidence type="ECO:0000256" key="7">
    <source>
        <dbReference type="SAM" id="Phobius"/>
    </source>
</evidence>
<dbReference type="PANTHER" id="PTHR43394:SF1">
    <property type="entry name" value="ATP-BINDING CASSETTE SUB-FAMILY B MEMBER 10, MITOCHONDRIAL"/>
    <property type="match status" value="1"/>
</dbReference>
<dbReference type="InterPro" id="IPR011527">
    <property type="entry name" value="ABC1_TM_dom"/>
</dbReference>
<evidence type="ECO:0000256" key="6">
    <source>
        <dbReference type="ARBA" id="ARBA00023136"/>
    </source>
</evidence>
<dbReference type="InterPro" id="IPR039421">
    <property type="entry name" value="Type_1_exporter"/>
</dbReference>
<evidence type="ECO:0000313" key="11">
    <source>
        <dbReference type="Proteomes" id="UP001500392"/>
    </source>
</evidence>
<proteinExistence type="predicted"/>
<keyword evidence="11" id="KW-1185">Reference proteome</keyword>
<dbReference type="EMBL" id="BAABDM010000008">
    <property type="protein sequence ID" value="GAA4103457.1"/>
    <property type="molecule type" value="Genomic_DNA"/>
</dbReference>
<name>A0ABP7X362_9GAMM</name>
<keyword evidence="6 7" id="KW-0472">Membrane</keyword>
<feature type="transmembrane region" description="Helical" evidence="7">
    <location>
        <begin position="298"/>
        <end position="319"/>
    </location>
</feature>
<dbReference type="InterPro" id="IPR017871">
    <property type="entry name" value="ABC_transporter-like_CS"/>
</dbReference>
<dbReference type="Proteomes" id="UP001500392">
    <property type="component" value="Unassembled WGS sequence"/>
</dbReference>